<dbReference type="PANTHER" id="PTHR37391:SF5">
    <property type="entry name" value="TETRATRICOPEPTIDE-LIKE HELICAL"/>
    <property type="match status" value="1"/>
</dbReference>
<evidence type="ECO:0000313" key="3">
    <source>
        <dbReference type="Proteomes" id="UP000298652"/>
    </source>
</evidence>
<dbReference type="PANTHER" id="PTHR37391">
    <property type="entry name" value="E3 UBIQUITIN-PROTEIN LIGASE"/>
    <property type="match status" value="1"/>
</dbReference>
<dbReference type="AlphaFoldDB" id="A0A4U6WLC1"/>
<protein>
    <recommendedName>
        <fullName evidence="1">DUF6817 domain-containing protein</fullName>
    </recommendedName>
</protein>
<feature type="domain" description="DUF6817" evidence="1">
    <location>
        <begin position="47"/>
        <end position="132"/>
    </location>
</feature>
<dbReference type="OMA" id="SWGRVML"/>
<accession>A0A4U6WLC1</accession>
<dbReference type="InterPro" id="IPR011990">
    <property type="entry name" value="TPR-like_helical_dom_sf"/>
</dbReference>
<evidence type="ECO:0000259" key="1">
    <source>
        <dbReference type="Pfam" id="PF20680"/>
    </source>
</evidence>
<gene>
    <name evidence="2" type="ORF">SEVIR_1G382500v2</name>
</gene>
<dbReference type="Proteomes" id="UP000298652">
    <property type="component" value="Chromosome 1"/>
</dbReference>
<sequence length="431" mass="49829">MSTQQGFCPFDLKTHRKDLPSLLAAARPFLRDELEKIDPELPSFLSILRSAGAGERHHKNGAFLAHLLNFHRIIQLWGAPLDITRCGLFHSSYANSYVNLSIFESNTTREHVQQLIGAPVERLVFLFCAVPRHKLIHEELHFRYTDAELTDHLAASDLSIKTARETGTFDTSEAWRKKLCSLLPPKGIEASHFKTDETISLSRRIIALFILMTIADICDQYIDYQDKLYANENGRLEFRGDNWGALWPGTCKPGLWMNAASRLAVLYNLILREEELYMQERNKMGETIRLDRDEEIKLVIPPVFNYCTKVLDPNEQIAARDLYWEAICSDDRKDRDWEKVEKVLLESIKKNPFVGEPHLALTQVYLNMERYEEAKKEAEEGLKLLLEWGISWDKRMTWEVWVSWGRVMLDKAKENEWPHSAAGITNLGLVK</sequence>
<dbReference type="EMBL" id="CM016552">
    <property type="protein sequence ID" value="TKW42409.1"/>
    <property type="molecule type" value="Genomic_DNA"/>
</dbReference>
<dbReference type="Pfam" id="PF20680">
    <property type="entry name" value="DUF6817"/>
    <property type="match status" value="1"/>
</dbReference>
<evidence type="ECO:0000313" key="2">
    <source>
        <dbReference type="EMBL" id="TKW42409.1"/>
    </source>
</evidence>
<dbReference type="InterPro" id="IPR049202">
    <property type="entry name" value="DUF6817"/>
</dbReference>
<dbReference type="Gramene" id="TKW42409">
    <property type="protein sequence ID" value="TKW42409"/>
    <property type="gene ID" value="SEVIR_1G382500v2"/>
</dbReference>
<organism evidence="2 3">
    <name type="scientific">Setaria viridis</name>
    <name type="common">Green bristlegrass</name>
    <name type="synonym">Setaria italica subsp. viridis</name>
    <dbReference type="NCBI Taxonomy" id="4556"/>
    <lineage>
        <taxon>Eukaryota</taxon>
        <taxon>Viridiplantae</taxon>
        <taxon>Streptophyta</taxon>
        <taxon>Embryophyta</taxon>
        <taxon>Tracheophyta</taxon>
        <taxon>Spermatophyta</taxon>
        <taxon>Magnoliopsida</taxon>
        <taxon>Liliopsida</taxon>
        <taxon>Poales</taxon>
        <taxon>Poaceae</taxon>
        <taxon>PACMAD clade</taxon>
        <taxon>Panicoideae</taxon>
        <taxon>Panicodae</taxon>
        <taxon>Paniceae</taxon>
        <taxon>Cenchrinae</taxon>
        <taxon>Setaria</taxon>
    </lineage>
</organism>
<proteinExistence type="predicted"/>
<name>A0A4U6WLC1_SETVI</name>
<reference evidence="2" key="1">
    <citation type="submission" date="2019-03" db="EMBL/GenBank/DDBJ databases">
        <title>WGS assembly of Setaria viridis.</title>
        <authorList>
            <person name="Huang P."/>
            <person name="Jenkins J."/>
            <person name="Grimwood J."/>
            <person name="Barry K."/>
            <person name="Healey A."/>
            <person name="Mamidi S."/>
            <person name="Sreedasyam A."/>
            <person name="Shu S."/>
            <person name="Feldman M."/>
            <person name="Wu J."/>
            <person name="Yu Y."/>
            <person name="Chen C."/>
            <person name="Johnson J."/>
            <person name="Rokhsar D."/>
            <person name="Baxter I."/>
            <person name="Schmutz J."/>
            <person name="Brutnell T."/>
            <person name="Kellogg E."/>
        </authorList>
    </citation>
    <scope>NUCLEOTIDE SEQUENCE [LARGE SCALE GENOMIC DNA]</scope>
</reference>
<keyword evidence="3" id="KW-1185">Reference proteome</keyword>
<dbReference type="Gene3D" id="1.25.40.10">
    <property type="entry name" value="Tetratricopeptide repeat domain"/>
    <property type="match status" value="1"/>
</dbReference>